<proteinExistence type="predicted"/>
<dbReference type="Gene3D" id="1.25.40.10">
    <property type="entry name" value="Tetratricopeptide repeat domain"/>
    <property type="match status" value="2"/>
</dbReference>
<dbReference type="EMBL" id="JBHSEG010000039">
    <property type="protein sequence ID" value="MFC4456710.1"/>
    <property type="molecule type" value="Genomic_DNA"/>
</dbReference>
<name>A0ABV8YCE4_9DEIO</name>
<accession>A0ABV8YCE4</accession>
<dbReference type="InterPro" id="IPR036388">
    <property type="entry name" value="WH-like_DNA-bd_sf"/>
</dbReference>
<reference evidence="2" key="1">
    <citation type="journal article" date="2019" name="Int. J. Syst. Evol. Microbiol.">
        <title>The Global Catalogue of Microorganisms (GCM) 10K type strain sequencing project: providing services to taxonomists for standard genome sequencing and annotation.</title>
        <authorList>
            <consortium name="The Broad Institute Genomics Platform"/>
            <consortium name="The Broad Institute Genome Sequencing Center for Infectious Disease"/>
            <person name="Wu L."/>
            <person name="Ma J."/>
        </authorList>
    </citation>
    <scope>NUCLEOTIDE SEQUENCE [LARGE SCALE GENOMIC DNA]</scope>
    <source>
        <strain evidence="2">CCUG 39970</strain>
    </source>
</reference>
<dbReference type="InterPro" id="IPR019734">
    <property type="entry name" value="TPR_rpt"/>
</dbReference>
<keyword evidence="2" id="KW-1185">Reference proteome</keyword>
<dbReference type="InterPro" id="IPR027417">
    <property type="entry name" value="P-loop_NTPase"/>
</dbReference>
<dbReference type="Proteomes" id="UP001595939">
    <property type="component" value="Unassembled WGS sequence"/>
</dbReference>
<protein>
    <submittedName>
        <fullName evidence="1">AAA family ATPase</fullName>
    </submittedName>
</protein>
<sequence length="1032" mass="109995">MNTTPAMLSQRLHALSMRRAGLVAWLWGEPGIGKTHTTRALLRETPCRSLTVAATLPLPDLVRALPRPARLRAWTRAALEAVEAGRPVAAPPAQLLAALLGQLAPFVVHVEDLHEADAARLELTADLAAAVAATRGVGLLVTSRVPAPGTWPERGLMLPLARLSPEAAAALLDAEAGAAVPPEAAAWVFGRACGNPLFTREYFRLLARQGHLWNGGDRWRWRAPEGHPLPVTVEAMIGRTLQDAAGEPLETVLEALTLVPGADEALLSAAAGLTTAETSAALHQLEQLGIVAGRHFVHPLYRDVFRHSRAAPRRQAAARRAVRALDGAPGWAAAFVEEAQLPAEQALELYRRAVDTAAGPNEAARFQALAAHHAVGEHRARLALSAATTVQNFDLEEAARLCDLALSAAPDDPAVRVQAAELSAQRGLLDGALALLDRFEGQPGAWQHQLSVRLLGGDIASALALWREHASAQADCGARVISRVAGALIQAGQLAEAQALAEATLGGALTPEDRAALLSSLANAHFYQGQLTRAHEAWTELIDLCQQHGLRRQRAAALVNRSQARLRAGEADVARPDIEEAVGELLAVGDLRAYAHSLVMLGDLLTRQTRFEQAEERLQEAASVLNGQLSPTLVNAELALGSLYAEWPTPHAPFLNLRHARTAAALAERLGHPILRSTSLALRAQAEVLNGQADVGLRTADEALTLADGAPHPYLRIGALNARGHALRALGRSADAVRAFQAALERAEAAELTEAAWQCRLELARERQDPSAARACLAWFTGQQLPLNIAAVLRAFPELQAEAARTSSTAPTKVPSGGVRLDVLGEMRYGAPGAGDAVRGRQRRALLTCLLDGRLRGRPEVARLTLTDALYPHATEEQGAAALRDLVHQTRVALGAGVIQTTGDGYALGEVSTDAELFLQTGDTRLWRGPYLAGETADLGRPITETLYGALAARAQALCAEQPAEAARVGRLLCDADPYDLDALALTVRALRAAGNHRSLARFYAAARRDLLEVGETLPETWTAFVERHSPA</sequence>
<dbReference type="SUPFAM" id="SSF48452">
    <property type="entry name" value="TPR-like"/>
    <property type="match status" value="2"/>
</dbReference>
<organism evidence="1 2">
    <name type="scientific">Deinococcus sonorensis</name>
    <dbReference type="NCBI Taxonomy" id="309891"/>
    <lineage>
        <taxon>Bacteria</taxon>
        <taxon>Thermotogati</taxon>
        <taxon>Deinococcota</taxon>
        <taxon>Deinococci</taxon>
        <taxon>Deinococcales</taxon>
        <taxon>Deinococcaceae</taxon>
        <taxon>Deinococcus</taxon>
    </lineage>
</organism>
<dbReference type="SMART" id="SM00028">
    <property type="entry name" value="TPR"/>
    <property type="match status" value="3"/>
</dbReference>
<dbReference type="Gene3D" id="1.10.10.10">
    <property type="entry name" value="Winged helix-like DNA-binding domain superfamily/Winged helix DNA-binding domain"/>
    <property type="match status" value="1"/>
</dbReference>
<evidence type="ECO:0000313" key="2">
    <source>
        <dbReference type="Proteomes" id="UP001595939"/>
    </source>
</evidence>
<gene>
    <name evidence="1" type="ORF">ACFO0P_23270</name>
</gene>
<dbReference type="InterPro" id="IPR011990">
    <property type="entry name" value="TPR-like_helical_dom_sf"/>
</dbReference>
<evidence type="ECO:0000313" key="1">
    <source>
        <dbReference type="EMBL" id="MFC4456710.1"/>
    </source>
</evidence>
<comment type="caution">
    <text evidence="1">The sequence shown here is derived from an EMBL/GenBank/DDBJ whole genome shotgun (WGS) entry which is preliminary data.</text>
</comment>
<dbReference type="SUPFAM" id="SSF52540">
    <property type="entry name" value="P-loop containing nucleoside triphosphate hydrolases"/>
    <property type="match status" value="1"/>
</dbReference>
<dbReference type="RefSeq" id="WP_380130211.1">
    <property type="nucleotide sequence ID" value="NZ_JBHSEG010000039.1"/>
</dbReference>